<feature type="compositionally biased region" description="Polar residues" evidence="12">
    <location>
        <begin position="1904"/>
        <end position="1922"/>
    </location>
</feature>
<feature type="transmembrane region" description="Helical" evidence="13">
    <location>
        <begin position="264"/>
        <end position="282"/>
    </location>
</feature>
<feature type="transmembrane region" description="Helical" evidence="13">
    <location>
        <begin position="1978"/>
        <end position="2007"/>
    </location>
</feature>
<evidence type="ECO:0000256" key="2">
    <source>
        <dbReference type="ARBA" id="ARBA00007577"/>
    </source>
</evidence>
<feature type="transmembrane region" description="Helical" evidence="13">
    <location>
        <begin position="83"/>
        <end position="106"/>
    </location>
</feature>
<feature type="transmembrane region" description="Helical" evidence="13">
    <location>
        <begin position="1440"/>
        <end position="1457"/>
    </location>
</feature>
<keyword evidence="9 13" id="KW-0472">Membrane</keyword>
<reference evidence="16" key="1">
    <citation type="submission" date="2022-12" db="EMBL/GenBank/DDBJ databases">
        <title>Draft genome assemblies for two species of Escallonia (Escalloniales).</title>
        <authorList>
            <person name="Chanderbali A."/>
            <person name="Dervinis C."/>
            <person name="Anghel I."/>
            <person name="Soltis D."/>
            <person name="Soltis P."/>
            <person name="Zapata F."/>
        </authorList>
    </citation>
    <scope>NUCLEOTIDE SEQUENCE</scope>
    <source>
        <strain evidence="16">UCBG92.1500</strain>
        <tissue evidence="16">Leaf</tissue>
    </source>
</reference>
<keyword evidence="4 13" id="KW-0812">Transmembrane</keyword>
<feature type="transmembrane region" description="Helical" evidence="13">
    <location>
        <begin position="2201"/>
        <end position="2224"/>
    </location>
</feature>
<evidence type="ECO:0000313" key="17">
    <source>
        <dbReference type="Proteomes" id="UP001187471"/>
    </source>
</evidence>
<dbReference type="InterPro" id="IPR036640">
    <property type="entry name" value="ABC1_TM_sf"/>
</dbReference>
<feature type="transmembrane region" description="Helical" evidence="13">
    <location>
        <begin position="931"/>
        <end position="949"/>
    </location>
</feature>
<feature type="domain" description="ABC transmembrane type-1" evidence="15">
    <location>
        <begin position="1315"/>
        <end position="1603"/>
    </location>
</feature>
<evidence type="ECO:0000256" key="9">
    <source>
        <dbReference type="ARBA" id="ARBA00023136"/>
    </source>
</evidence>
<dbReference type="EMBL" id="JAVXUO010002532">
    <property type="protein sequence ID" value="KAK2972180.1"/>
    <property type="molecule type" value="Genomic_DNA"/>
</dbReference>
<keyword evidence="10" id="KW-0325">Glycoprotein</keyword>
<evidence type="ECO:0000313" key="16">
    <source>
        <dbReference type="EMBL" id="KAK2972180.1"/>
    </source>
</evidence>
<keyword evidence="3" id="KW-0813">Transport</keyword>
<feature type="transmembrane region" description="Helical" evidence="13">
    <location>
        <begin position="1312"/>
        <end position="1335"/>
    </location>
</feature>
<feature type="transmembrane region" description="Helical" evidence="13">
    <location>
        <begin position="2100"/>
        <end position="2118"/>
    </location>
</feature>
<feature type="domain" description="ABC transmembrane type-1" evidence="15">
    <location>
        <begin position="673"/>
        <end position="960"/>
    </location>
</feature>
<dbReference type="InterPro" id="IPR011527">
    <property type="entry name" value="ABC1_TM_dom"/>
</dbReference>
<dbReference type="Gene3D" id="3.40.50.300">
    <property type="entry name" value="P-loop containing nucleotide triphosphate hydrolases"/>
    <property type="match status" value="4"/>
</dbReference>
<feature type="domain" description="ABC transporter" evidence="14">
    <location>
        <begin position="1638"/>
        <end position="1874"/>
    </location>
</feature>
<dbReference type="Gene3D" id="1.20.1560.10">
    <property type="entry name" value="ABC transporter type 1, transmembrane domain"/>
    <property type="match status" value="2"/>
</dbReference>
<dbReference type="InterPro" id="IPR027417">
    <property type="entry name" value="P-loop_NTPase"/>
</dbReference>
<evidence type="ECO:0000256" key="13">
    <source>
        <dbReference type="SAM" id="Phobius"/>
    </source>
</evidence>
<dbReference type="CDD" id="cd03249">
    <property type="entry name" value="ABC_MTABC3_MDL1_MDL2"/>
    <property type="match status" value="4"/>
</dbReference>
<feature type="domain" description="ABC transmembrane type-1" evidence="15">
    <location>
        <begin position="1978"/>
        <end position="2265"/>
    </location>
</feature>
<dbReference type="PROSITE" id="PS50929">
    <property type="entry name" value="ABC_TM1F"/>
    <property type="match status" value="4"/>
</dbReference>
<evidence type="ECO:0008006" key="18">
    <source>
        <dbReference type="Google" id="ProtNLM"/>
    </source>
</evidence>
<feature type="transmembrane region" description="Helical" evidence="13">
    <location>
        <begin position="672"/>
        <end position="702"/>
    </location>
</feature>
<dbReference type="Pfam" id="PF00664">
    <property type="entry name" value="ABC_membrane"/>
    <property type="match status" value="4"/>
</dbReference>
<organism evidence="16 17">
    <name type="scientific">Escallonia rubra</name>
    <dbReference type="NCBI Taxonomy" id="112253"/>
    <lineage>
        <taxon>Eukaryota</taxon>
        <taxon>Viridiplantae</taxon>
        <taxon>Streptophyta</taxon>
        <taxon>Embryophyta</taxon>
        <taxon>Tracheophyta</taxon>
        <taxon>Spermatophyta</taxon>
        <taxon>Magnoliopsida</taxon>
        <taxon>eudicotyledons</taxon>
        <taxon>Gunneridae</taxon>
        <taxon>Pentapetalae</taxon>
        <taxon>asterids</taxon>
        <taxon>campanulids</taxon>
        <taxon>Escalloniales</taxon>
        <taxon>Escalloniaceae</taxon>
        <taxon>Escallonia</taxon>
    </lineage>
</organism>
<dbReference type="FunFam" id="3.40.50.300:FF:000205">
    <property type="entry name" value="ABC transporter B family member 4"/>
    <property type="match status" value="3"/>
</dbReference>
<feature type="transmembrane region" description="Helical" evidence="13">
    <location>
        <begin position="896"/>
        <end position="919"/>
    </location>
</feature>
<feature type="transmembrane region" description="Helical" evidence="13">
    <location>
        <begin position="177"/>
        <end position="204"/>
    </location>
</feature>
<feature type="transmembrane region" description="Helical" evidence="13">
    <location>
        <begin position="302"/>
        <end position="322"/>
    </location>
</feature>
<evidence type="ECO:0000256" key="7">
    <source>
        <dbReference type="ARBA" id="ARBA00022840"/>
    </source>
</evidence>
<dbReference type="Pfam" id="PF00005">
    <property type="entry name" value="ABC_tran"/>
    <property type="match status" value="4"/>
</dbReference>
<dbReference type="SUPFAM" id="SSF90123">
    <property type="entry name" value="ABC transporter transmembrane region"/>
    <property type="match status" value="4"/>
</dbReference>
<keyword evidence="5" id="KW-0677">Repeat</keyword>
<dbReference type="InterPro" id="IPR017871">
    <property type="entry name" value="ABC_transporter-like_CS"/>
</dbReference>
<dbReference type="GO" id="GO:0005886">
    <property type="term" value="C:plasma membrane"/>
    <property type="evidence" value="ECO:0007669"/>
    <property type="project" value="UniProtKB-SubCell"/>
</dbReference>
<comment type="caution">
    <text evidence="16">The sequence shown here is derived from an EMBL/GenBank/DDBJ whole genome shotgun (WGS) entry which is preliminary data.</text>
</comment>
<dbReference type="PANTHER" id="PTHR45136:SF2">
    <property type="entry name" value="ABC TRANSPORTER DOMAIN-CONTAINING PROTEIN"/>
    <property type="match status" value="1"/>
</dbReference>
<keyword evidence="7" id="KW-0067">ATP-binding</keyword>
<dbReference type="InterPro" id="IPR003593">
    <property type="entry name" value="AAA+_ATPase"/>
</dbReference>
<feature type="transmembrane region" description="Helical" evidence="13">
    <location>
        <begin position="1463"/>
        <end position="1484"/>
    </location>
</feature>
<dbReference type="CDD" id="cd18578">
    <property type="entry name" value="ABC_6TM_Pgp_ABCB1_D2_like"/>
    <property type="match status" value="2"/>
</dbReference>
<gene>
    <name evidence="16" type="ORF">RJ640_030725</name>
</gene>
<evidence type="ECO:0000256" key="4">
    <source>
        <dbReference type="ARBA" id="ARBA00022692"/>
    </source>
</evidence>
<dbReference type="CDD" id="cd18577">
    <property type="entry name" value="ABC_6TM_Pgp_ABCB1_D1_like"/>
    <property type="match status" value="2"/>
</dbReference>
<comment type="similarity">
    <text evidence="2">Belongs to the ABC transporter superfamily. ABCB family. Multidrug resistance exporter (TC 3.A.1.201) subfamily.</text>
</comment>
<keyword evidence="17" id="KW-1185">Reference proteome</keyword>
<feature type="domain" description="ABC transmembrane type-1" evidence="15">
    <location>
        <begin position="42"/>
        <end position="304"/>
    </location>
</feature>
<feature type="domain" description="ABC transporter" evidence="14">
    <location>
        <begin position="995"/>
        <end position="1231"/>
    </location>
</feature>
<protein>
    <recommendedName>
        <fullName evidence="18">Multidrug resistance protein</fullName>
    </recommendedName>
</protein>
<feature type="transmembrane region" description="Helical" evidence="13">
    <location>
        <begin position="817"/>
        <end position="838"/>
    </location>
</feature>
<evidence type="ECO:0000256" key="3">
    <source>
        <dbReference type="ARBA" id="ARBA00022448"/>
    </source>
</evidence>
<dbReference type="GO" id="GO:0005524">
    <property type="term" value="F:ATP binding"/>
    <property type="evidence" value="ECO:0007669"/>
    <property type="project" value="UniProtKB-KW"/>
</dbReference>
<evidence type="ECO:0000259" key="14">
    <source>
        <dbReference type="PROSITE" id="PS50893"/>
    </source>
</evidence>
<evidence type="ECO:0000256" key="6">
    <source>
        <dbReference type="ARBA" id="ARBA00022741"/>
    </source>
</evidence>
<dbReference type="InterPro" id="IPR003439">
    <property type="entry name" value="ABC_transporter-like_ATP-bd"/>
</dbReference>
<feature type="transmembrane region" description="Helical" evidence="13">
    <location>
        <begin position="1574"/>
        <end position="1595"/>
    </location>
</feature>
<feature type="transmembrane region" description="Helical" evidence="13">
    <location>
        <begin position="1361"/>
        <end position="1383"/>
    </location>
</feature>
<evidence type="ECO:0000256" key="10">
    <source>
        <dbReference type="ARBA" id="ARBA00023180"/>
    </source>
</evidence>
<feature type="transmembrane region" description="Helical" evidence="13">
    <location>
        <begin position="1544"/>
        <end position="1568"/>
    </location>
</feature>
<evidence type="ECO:0000256" key="12">
    <source>
        <dbReference type="SAM" id="MobiDB-lite"/>
    </source>
</evidence>
<dbReference type="PROSITE" id="PS50893">
    <property type="entry name" value="ABC_TRANSPORTER_2"/>
    <property type="match status" value="4"/>
</dbReference>
<sequence length="2545" mass="278814">MGEDILHAEQVENEQRVEPRKRGGLLRTIFKYSDYKDALLMAFGSFGCFADGSSTPLIMLVLSKIMNKYHSSFTLHEITKDSLNLIYVAMLVGVGGFLEGFCWARTAERQTSRLRRKYLRAVLRQDVGFHDKQNGNSTTYQVVSSVSADTLIIQGVLSEKMPNSIMNMSTFISSEVVALYLCWKLAIVAIPALSLLIIPGIIYGKLLAELGKQMQETYGVAGWIAEQAFSSIRTVFSYGGESQTKQRFSEALDQSLQIGVKQGLVKGLAIGSVGIAFAVWSFQAWYGSILVTEKGAKGGDVFTAGVCIVVGGLGLGGCLLNVKFFAEAAVSASLISDMIERVPTIDSEDQRGKTIDDVLGELEFQDVGFAYPSRPEHMVLQNFSLRVMANQTVGLVGGSGCGKSTIISLLERFYDPITGEILLDGINTKALQLKWLRSQIGLVSQEPVLFATSIRENILFGKEGGAMDEVIRAAKAANAHNFISQLPDGYDTQVGQFGTQISGGQKQSIAIARALVKEPKILLLDEATSALDSQSEKSVQDALDQACMGRTTIIVAHRLTTVRNADFIAVIQSGKIVEQGSHVNLLQNVHGAYFRMVQLQQTLVKEEQPLTTPDCNNVQTITAEAGAVTELSENSCHSFDQDTGTAEYQEDSISTPSLWSLMQMTAPEWKRTVLGCAAAFCYGIIQPIHSFCMGALLSVYFLDDHNEIKRQTKRYSFAFLIIGLSVFITNVIQHYNCGFTGEHLTKRIRERMLAKIMTFEVEWFEQENNTSGALCSRLATEASTVKSLINDRLSLLAQILSAAILAVSMGVLLAWRLAILIVLLQPLIIGSFYARGILMKTMSKKVLKAQNNSSSLASEAVGNHRTIAAFLGEEKIMKLFETTLKDPMRESKRQSWFAGLGLFTSQFLTSANPGVIFWYGGRLLYHNEITYKHLFQTFFILVTTGRVIAEAGCMTSDLSKGIDAIKSVFVILKRRTKMDPDDIGGIKPETVNGEIEFVDTFFSYPSRPKQIILQGLSFRVEAGATVSLVGQSGSGKSTIISMIERFYDPIKGIIKIDGVDIKAYNLRALRSHIALVSQEPTLFGGTILENISYGKENASEAEIIRAASLANAHEFISCMKDGYATYCGERGVQLSGGQKQRIALARAILKNPPILLLDEATSALDSKSENFVQEALDKMMIGRTCVIVAHRLSTIQKSDLIAVVDKGKIAEEGTHLGLLAKGEESIYYSLVRLQQNDTLQEARKMLSPGRQIRISAKWEMLPQLPATANMTSSHQSREVNRGSIESLPVSYAVTEMGRKGGLFQYADGVDKLLMLFGTLGCIGDGLMSPLTMIVLSDLVNVYGKADISISSDVVDKHALRLLYVAIGVGISAFVEGFCWTRTAERQTSRMRMKYLKSVLRQEVAFFDTQAASSSNFHVVTTISSDAHLIQDVIAEKIPNCLANITGLVSGLLAAFFLSWRLTFASIPCTLTFVFPGVVFGKLLMSLGLKMKNAYGVAGGIAEQAISSIRTVYSYVGERQTLERFSHALQQSTDLGIKQGFAKGLMIGSMGMIFATWAFISWVGSILVIEKGETGGRVFLAGICVIMGGLACMSALPNITFISEATIAATRISEMIARIPDIDAQNGNGKVLAYVRGEIEFKEVNFTYPSRPDTPIIRGLNLKVKAGTTVGLVGGSGSGKSTVISLLERFYDPVSGDILLDGHRIKRLQLKWLRSQMGLVNQEPVLFATSIKENILFGKEGASMDLVISAAKAANAHNFIDKLPDGYDTQVGQFGVQLSGGQKQRIAIARALIKDPKMLLLDEATSALDAESERVVQEALDHASQGRTTIIVAHRLTTICKADKIVVLQSGRVLESGSHDDLMQMNDGEGGAYFRMVQLQQSATQTEAIATPYSTPTIGRIVRRSNAQTPKTPRSVRSSWQNSPASPFSPASIMSVAHSIQLYSYCDDSYDENIEKSSHPSPSQWRLFRMNAPEWKRTLLGCLGAAGFGTIQPVHAYCLGSMISAYFINNNSELKSQTRFYCIIFLSLGVLSFIANLLQHYNFAIMGERLTKRVREKMLEKVFSFEVGWFDQDENTSAAVCARLATEANMVRSLVGDRMSLLLQVFVSASVSFVFALAVTWRLSIVMIAIQPLVVASFYSRSVLMKSMSGKAKKAQNEGSQLASEAVVNHRTITAFSSQERILDLFAATLKGPRRESVKQSWFSGLGFFSSQFLTTSAIAMTYWYGGRLMNKGLLNYKQLFQAFFILMSTGKNIADAGSMTSDLARGGSAIRSVFAILDRKTEIEPEDPKGIQVRKTIRGRIELKNVSFYYPSRPEQMILQGLSLKIEAGKTVALVGQSGSGKSTIIGLVARFYDPFKGSILIDDQEIKSYNLRNLRMHIALVSQEPTLFGGSIRQNIIYGKENATEAEIRKAATLANAHEFISSMKDGYETYCGDRGVQLSGGQKQRIALARAILKNPAILLLDEATSALDSVSESLVQEALEKMMVGRTCVVVAHRLSTIQKSDSIAVINNGKVVEQGSHSDLLAMGHQGSYYSLIKLQRGHSH</sequence>
<accession>A0AA88U667</accession>
<dbReference type="Proteomes" id="UP001187471">
    <property type="component" value="Unassembled WGS sequence"/>
</dbReference>
<feature type="domain" description="ABC transporter" evidence="14">
    <location>
        <begin position="362"/>
        <end position="598"/>
    </location>
</feature>
<dbReference type="SUPFAM" id="SSF52540">
    <property type="entry name" value="P-loop containing nucleoside triphosphate hydrolases"/>
    <property type="match status" value="4"/>
</dbReference>
<dbReference type="NCBIfam" id="NF010167">
    <property type="entry name" value="PRK13648.1"/>
    <property type="match status" value="4"/>
</dbReference>
<dbReference type="GO" id="GO:0016887">
    <property type="term" value="F:ATP hydrolysis activity"/>
    <property type="evidence" value="ECO:0007669"/>
    <property type="project" value="InterPro"/>
</dbReference>
<dbReference type="PANTHER" id="PTHR45136">
    <property type="entry name" value="ABC TRANSPORTER DOMAIN-CONTAINING PROTEIN"/>
    <property type="match status" value="1"/>
</dbReference>
<comment type="subcellular location">
    <subcellularLocation>
        <location evidence="1">Cell membrane</location>
        <topology evidence="1">Multi-pass membrane protein</topology>
    </subcellularLocation>
</comment>
<dbReference type="PROSITE" id="PS00211">
    <property type="entry name" value="ABC_TRANSPORTER_1"/>
    <property type="match status" value="3"/>
</dbReference>
<keyword evidence="6" id="KW-0547">Nucleotide-binding</keyword>
<feature type="domain" description="ABC transporter" evidence="14">
    <location>
        <begin position="2301"/>
        <end position="2537"/>
    </location>
</feature>
<keyword evidence="8 13" id="KW-1133">Transmembrane helix</keyword>
<evidence type="ECO:0000256" key="11">
    <source>
        <dbReference type="ARBA" id="ARBA00062948"/>
    </source>
</evidence>
<dbReference type="SMART" id="SM00382">
    <property type="entry name" value="AAA"/>
    <property type="match status" value="4"/>
</dbReference>
<feature type="transmembrane region" description="Helical" evidence="13">
    <location>
        <begin position="714"/>
        <end position="732"/>
    </location>
</feature>
<feature type="region of interest" description="Disordered" evidence="12">
    <location>
        <begin position="1903"/>
        <end position="1922"/>
    </location>
</feature>
<dbReference type="FunFam" id="3.40.50.300:FF:000066">
    <property type="entry name" value="ABC transporter B family member 1"/>
    <property type="match status" value="1"/>
</dbReference>
<comment type="subunit">
    <text evidence="11">Interacts with 1-naphthylphthalamic acid (NPA).</text>
</comment>
<dbReference type="GO" id="GO:0140359">
    <property type="term" value="F:ABC-type transporter activity"/>
    <property type="evidence" value="ECO:0007669"/>
    <property type="project" value="InterPro"/>
</dbReference>
<proteinExistence type="inferred from homology"/>
<feature type="transmembrane region" description="Helical" evidence="13">
    <location>
        <begin position="38"/>
        <end position="62"/>
    </location>
</feature>
<name>A0AA88U667_9ASTE</name>
<feature type="transmembrane region" description="Helical" evidence="13">
    <location>
        <begin position="2019"/>
        <end position="2037"/>
    </location>
</feature>
<evidence type="ECO:0000256" key="8">
    <source>
        <dbReference type="ARBA" id="ARBA00022989"/>
    </source>
</evidence>
<feature type="transmembrane region" description="Helical" evidence="13">
    <location>
        <begin position="793"/>
        <end position="811"/>
    </location>
</feature>
<evidence type="ECO:0000256" key="5">
    <source>
        <dbReference type="ARBA" id="ARBA00022737"/>
    </source>
</evidence>
<evidence type="ECO:0000256" key="1">
    <source>
        <dbReference type="ARBA" id="ARBA00004651"/>
    </source>
</evidence>
<feature type="transmembrane region" description="Helical" evidence="13">
    <location>
        <begin position="2124"/>
        <end position="2143"/>
    </location>
</feature>
<evidence type="ECO:0000259" key="15">
    <source>
        <dbReference type="PROSITE" id="PS50929"/>
    </source>
</evidence>